<dbReference type="Proteomes" id="UP000055045">
    <property type="component" value="Unassembled WGS sequence"/>
</dbReference>
<evidence type="ECO:0000313" key="3">
    <source>
        <dbReference type="Proteomes" id="UP000055045"/>
    </source>
</evidence>
<organism evidence="2 3">
    <name type="scientific">Penicillium freii</name>
    <dbReference type="NCBI Taxonomy" id="48697"/>
    <lineage>
        <taxon>Eukaryota</taxon>
        <taxon>Fungi</taxon>
        <taxon>Dikarya</taxon>
        <taxon>Ascomycota</taxon>
        <taxon>Pezizomycotina</taxon>
        <taxon>Eurotiomycetes</taxon>
        <taxon>Eurotiomycetidae</taxon>
        <taxon>Eurotiales</taxon>
        <taxon>Aspergillaceae</taxon>
        <taxon>Penicillium</taxon>
    </lineage>
</organism>
<name>A0A124GSK5_PENFR</name>
<reference evidence="2 3" key="1">
    <citation type="submission" date="2015-10" db="EMBL/GenBank/DDBJ databases">
        <title>Genome sequencing of Penicillium freii.</title>
        <authorList>
            <person name="Nguyen H.D."/>
            <person name="Visagie C.M."/>
            <person name="Seifert K.A."/>
        </authorList>
    </citation>
    <scope>NUCLEOTIDE SEQUENCE [LARGE SCALE GENOMIC DNA]</scope>
    <source>
        <strain evidence="2 3">DAOM 242723</strain>
    </source>
</reference>
<comment type="caution">
    <text evidence="2">The sequence shown here is derived from an EMBL/GenBank/DDBJ whole genome shotgun (WGS) entry which is preliminary data.</text>
</comment>
<evidence type="ECO:0000256" key="1">
    <source>
        <dbReference type="SAM" id="Phobius"/>
    </source>
</evidence>
<protein>
    <submittedName>
        <fullName evidence="2">Uncharacterized protein</fullName>
    </submittedName>
</protein>
<keyword evidence="1" id="KW-0472">Membrane</keyword>
<sequence>MTALGRYVCGKSGLGGYHTPRHAIQPVSPPSFDLPTHPHSWTTVWTPSRAVLLFFFSSFLYIHFPLQNLCFLIMIMEIDHLEFILLPTNPQQPYKVSKRNLVNMERFNTIFF</sequence>
<feature type="transmembrane region" description="Helical" evidence="1">
    <location>
        <begin position="50"/>
        <end position="75"/>
    </location>
</feature>
<accession>A0A124GSK5</accession>
<evidence type="ECO:0000313" key="2">
    <source>
        <dbReference type="EMBL" id="KUM64701.1"/>
    </source>
</evidence>
<keyword evidence="1" id="KW-0812">Transmembrane</keyword>
<keyword evidence="3" id="KW-1185">Reference proteome</keyword>
<keyword evidence="1" id="KW-1133">Transmembrane helix</keyword>
<proteinExistence type="predicted"/>
<dbReference type="EMBL" id="LLXE01000042">
    <property type="protein sequence ID" value="KUM64701.1"/>
    <property type="molecule type" value="Genomic_DNA"/>
</dbReference>
<gene>
    <name evidence="2" type="ORF">ACN42_g2382</name>
</gene>
<dbReference type="AlphaFoldDB" id="A0A124GSK5"/>